<organism evidence="1">
    <name type="scientific">Nothobranchius kadleci</name>
    <name type="common">African annual killifish</name>
    <dbReference type="NCBI Taxonomy" id="1051664"/>
    <lineage>
        <taxon>Eukaryota</taxon>
        <taxon>Metazoa</taxon>
        <taxon>Chordata</taxon>
        <taxon>Craniata</taxon>
        <taxon>Vertebrata</taxon>
        <taxon>Euteleostomi</taxon>
        <taxon>Actinopterygii</taxon>
        <taxon>Neopterygii</taxon>
        <taxon>Teleostei</taxon>
        <taxon>Neoteleostei</taxon>
        <taxon>Acanthomorphata</taxon>
        <taxon>Ovalentaria</taxon>
        <taxon>Atherinomorphae</taxon>
        <taxon>Cyprinodontiformes</taxon>
        <taxon>Nothobranchiidae</taxon>
        <taxon>Nothobranchius</taxon>
    </lineage>
</organism>
<accession>A0A1A8B940</accession>
<dbReference type="AlphaFoldDB" id="A0A1A8B940"/>
<proteinExistence type="predicted"/>
<sequence length="53" mass="5477">FASISAGPDAPGTRPRLPFNAQLIATAGSRIVTDTRACLHPRADGLALLPGHQ</sequence>
<reference evidence="1" key="1">
    <citation type="submission" date="2016-05" db="EMBL/GenBank/DDBJ databases">
        <authorList>
            <person name="Lavstsen T."/>
            <person name="Jespersen J.S."/>
        </authorList>
    </citation>
    <scope>NUCLEOTIDE SEQUENCE</scope>
    <source>
        <tissue evidence="1">Brain</tissue>
    </source>
</reference>
<evidence type="ECO:0000313" key="1">
    <source>
        <dbReference type="EMBL" id="SBP64052.1"/>
    </source>
</evidence>
<feature type="non-terminal residue" evidence="1">
    <location>
        <position position="1"/>
    </location>
</feature>
<reference evidence="1" key="2">
    <citation type="submission" date="2016-06" db="EMBL/GenBank/DDBJ databases">
        <title>The genome of a short-lived fish provides insights into sex chromosome evolution and the genetic control of aging.</title>
        <authorList>
            <person name="Reichwald K."/>
            <person name="Felder M."/>
            <person name="Petzold A."/>
            <person name="Koch P."/>
            <person name="Groth M."/>
            <person name="Platzer M."/>
        </authorList>
    </citation>
    <scope>NUCLEOTIDE SEQUENCE</scope>
    <source>
        <tissue evidence="1">Brain</tissue>
    </source>
</reference>
<gene>
    <name evidence="1" type="primary">CU459095.1</name>
</gene>
<name>A0A1A8B940_NOTKA</name>
<dbReference type="EMBL" id="HADZ01000111">
    <property type="protein sequence ID" value="SBP64052.1"/>
    <property type="molecule type" value="Transcribed_RNA"/>
</dbReference>
<feature type="non-terminal residue" evidence="1">
    <location>
        <position position="53"/>
    </location>
</feature>
<protein>
    <submittedName>
        <fullName evidence="1">Uncharacterized protein</fullName>
    </submittedName>
</protein>